<dbReference type="GO" id="GO:0050482">
    <property type="term" value="P:arachidonate secretion"/>
    <property type="evidence" value="ECO:0007669"/>
    <property type="project" value="InterPro"/>
</dbReference>
<evidence type="ECO:0000259" key="2">
    <source>
        <dbReference type="Pfam" id="PF26634"/>
    </source>
</evidence>
<dbReference type="PANTHER" id="PTHR35374">
    <property type="entry name" value="CYCLIN-DEPENDENT KINASE 11A-LIKE"/>
    <property type="match status" value="1"/>
</dbReference>
<dbReference type="PhylomeDB" id="D7ELY0"/>
<dbReference type="InterPro" id="IPR013607">
    <property type="entry name" value="Phospholipase_A2-like"/>
</dbReference>
<keyword evidence="4" id="KW-1185">Reference proteome</keyword>
<protein>
    <recommendedName>
        <fullName evidence="5">Phospholipase A2-like domain-containing protein</fullName>
    </recommendedName>
</protein>
<feature type="domain" description="Phospholipase A2-like" evidence="1">
    <location>
        <begin position="442"/>
        <end position="520"/>
    </location>
</feature>
<evidence type="ECO:0008006" key="5">
    <source>
        <dbReference type="Google" id="ProtNLM"/>
    </source>
</evidence>
<dbReference type="EMBL" id="KQ971485">
    <property type="protein sequence ID" value="EFA12460.1"/>
    <property type="molecule type" value="Genomic_DNA"/>
</dbReference>
<gene>
    <name evidence="3" type="primary">GLEAN_02158</name>
    <name evidence="3" type="ORF">TcasGA2_TC002158</name>
</gene>
<dbReference type="Pfam" id="PF26634">
    <property type="entry name" value="DUF8207"/>
    <property type="match status" value="1"/>
</dbReference>
<evidence type="ECO:0000259" key="1">
    <source>
        <dbReference type="Pfam" id="PF08398"/>
    </source>
</evidence>
<dbReference type="GO" id="GO:0005198">
    <property type="term" value="F:structural molecule activity"/>
    <property type="evidence" value="ECO:0007669"/>
    <property type="project" value="InterPro"/>
</dbReference>
<dbReference type="HOGENOM" id="CLU_513248_0_0_1"/>
<dbReference type="InterPro" id="IPR058520">
    <property type="entry name" value="DUF8207"/>
</dbReference>
<dbReference type="GO" id="GO:0004623">
    <property type="term" value="F:phospholipase A2 activity"/>
    <property type="evidence" value="ECO:0007669"/>
    <property type="project" value="InterPro"/>
</dbReference>
<dbReference type="PANTHER" id="PTHR35374:SF1">
    <property type="entry name" value="PROTEIN KINASE DOMAIN-CONTAINING PROTEIN"/>
    <property type="match status" value="1"/>
</dbReference>
<reference evidence="3 4" key="2">
    <citation type="journal article" date="2010" name="Nucleic Acids Res.">
        <title>BeetleBase in 2010: revisions to provide comprehensive genomic information for Tribolium castaneum.</title>
        <authorList>
            <person name="Kim H.S."/>
            <person name="Murphy T."/>
            <person name="Xia J."/>
            <person name="Caragea D."/>
            <person name="Park Y."/>
            <person name="Beeman R.W."/>
            <person name="Lorenzen M.D."/>
            <person name="Butcher S."/>
            <person name="Manak J.R."/>
            <person name="Brown S.J."/>
        </authorList>
    </citation>
    <scope>NUCLEOTIDE SEQUENCE [LARGE SCALE GENOMIC DNA]</scope>
    <source>
        <strain evidence="3 4">Georgia GA2</strain>
    </source>
</reference>
<dbReference type="Proteomes" id="UP000007266">
    <property type="component" value="Unassembled WGS sequence"/>
</dbReference>
<dbReference type="Gene3D" id="1.20.90.10">
    <property type="entry name" value="Phospholipase A2 domain"/>
    <property type="match status" value="1"/>
</dbReference>
<dbReference type="Pfam" id="PF08398">
    <property type="entry name" value="Phospholip_A2_4"/>
    <property type="match status" value="1"/>
</dbReference>
<name>D7ELY0_TRICA</name>
<dbReference type="AlphaFoldDB" id="D7ELY0"/>
<sequence length="531" mass="61807">MDIEKLKEKQTRFQAQIDKRFKKRELRNNKTELPSKSEQIGVVNPQAQSEIESERELFKKEKLNKQIGYEKKKEEFKPLLEAIGKQDQDIVRAVEELKTKRITLQEPKAIEPTPIIQEPQTPTVTIKDITMPTPAKRPRIEEMITPDIIGERGYYYLKHMINKDPDRTDPIYGFYWDYNAFSLKIGKLLAQIDTTKDIEHGYLVFPEKNWEIQLTDGLYRLLTYRNYIQPGYYTEKDLRNYITILHLTDAMYHHNDKSSLRPKASQGSKWKDLISHIWTHIKGCDFSILDKCIDDFIESFMPAKRGSGLVKLNKGKIEYKYIKNIKQLQDRLHLIAAEEEAGNNSFHNEKMSIIDFIIKSLKDQPQKYLDRVASHLPLTDSSIQSIKDVLEESIRYPIGIQYLLRTVGALPRESVGGNIFNKILDKLPEMHLIDYDKSKGFRKYNYCGPGTKVDKRLARGDKPINELDAECMKHDIVYNNYSKGLADENDIIEADEKLINYTEDKSGFNNTLVNHAFKLKKKLGLGLFSDY</sequence>
<organism evidence="3 4">
    <name type="scientific">Tribolium castaneum</name>
    <name type="common">Red flour beetle</name>
    <dbReference type="NCBI Taxonomy" id="7070"/>
    <lineage>
        <taxon>Eukaryota</taxon>
        <taxon>Metazoa</taxon>
        <taxon>Ecdysozoa</taxon>
        <taxon>Arthropoda</taxon>
        <taxon>Hexapoda</taxon>
        <taxon>Insecta</taxon>
        <taxon>Pterygota</taxon>
        <taxon>Neoptera</taxon>
        <taxon>Endopterygota</taxon>
        <taxon>Coleoptera</taxon>
        <taxon>Polyphaga</taxon>
        <taxon>Cucujiformia</taxon>
        <taxon>Tenebrionidae</taxon>
        <taxon>Tenebrionidae incertae sedis</taxon>
        <taxon>Tribolium</taxon>
    </lineage>
</organism>
<dbReference type="InterPro" id="IPR036444">
    <property type="entry name" value="PLipase_A2_dom_sf"/>
</dbReference>
<reference evidence="3 4" key="1">
    <citation type="journal article" date="2008" name="Nature">
        <title>The genome of the model beetle and pest Tribolium castaneum.</title>
        <authorList>
            <consortium name="Tribolium Genome Sequencing Consortium"/>
            <person name="Richards S."/>
            <person name="Gibbs R.A."/>
            <person name="Weinstock G.M."/>
            <person name="Brown S.J."/>
            <person name="Denell R."/>
            <person name="Beeman R.W."/>
            <person name="Gibbs R."/>
            <person name="Beeman R.W."/>
            <person name="Brown S.J."/>
            <person name="Bucher G."/>
            <person name="Friedrich M."/>
            <person name="Grimmelikhuijzen C.J."/>
            <person name="Klingler M."/>
            <person name="Lorenzen M."/>
            <person name="Richards S."/>
            <person name="Roth S."/>
            <person name="Schroder R."/>
            <person name="Tautz D."/>
            <person name="Zdobnov E.M."/>
            <person name="Muzny D."/>
            <person name="Gibbs R.A."/>
            <person name="Weinstock G.M."/>
            <person name="Attaway T."/>
            <person name="Bell S."/>
            <person name="Buhay C.J."/>
            <person name="Chandrabose M.N."/>
            <person name="Chavez D."/>
            <person name="Clerk-Blankenburg K.P."/>
            <person name="Cree A."/>
            <person name="Dao M."/>
            <person name="Davis C."/>
            <person name="Chacko J."/>
            <person name="Dinh H."/>
            <person name="Dugan-Rocha S."/>
            <person name="Fowler G."/>
            <person name="Garner T.T."/>
            <person name="Garnes J."/>
            <person name="Gnirke A."/>
            <person name="Hawes A."/>
            <person name="Hernandez J."/>
            <person name="Hines S."/>
            <person name="Holder M."/>
            <person name="Hume J."/>
            <person name="Jhangiani S.N."/>
            <person name="Joshi V."/>
            <person name="Khan Z.M."/>
            <person name="Jackson L."/>
            <person name="Kovar C."/>
            <person name="Kowis A."/>
            <person name="Lee S."/>
            <person name="Lewis L.R."/>
            <person name="Margolis J."/>
            <person name="Morgan M."/>
            <person name="Nazareth L.V."/>
            <person name="Nguyen N."/>
            <person name="Okwuonu G."/>
            <person name="Parker D."/>
            <person name="Richards S."/>
            <person name="Ruiz S.J."/>
            <person name="Santibanez J."/>
            <person name="Savard J."/>
            <person name="Scherer S.E."/>
            <person name="Schneider B."/>
            <person name="Sodergren E."/>
            <person name="Tautz D."/>
            <person name="Vattahil S."/>
            <person name="Villasana D."/>
            <person name="White C.S."/>
            <person name="Wright R."/>
            <person name="Park Y."/>
            <person name="Beeman R.W."/>
            <person name="Lord J."/>
            <person name="Oppert B."/>
            <person name="Lorenzen M."/>
            <person name="Brown S."/>
            <person name="Wang L."/>
            <person name="Savard J."/>
            <person name="Tautz D."/>
            <person name="Richards S."/>
            <person name="Weinstock G."/>
            <person name="Gibbs R.A."/>
            <person name="Liu Y."/>
            <person name="Worley K."/>
            <person name="Weinstock G."/>
            <person name="Elsik C.G."/>
            <person name="Reese J.T."/>
            <person name="Elhaik E."/>
            <person name="Landan G."/>
            <person name="Graur D."/>
            <person name="Arensburger P."/>
            <person name="Atkinson P."/>
            <person name="Beeman R.W."/>
            <person name="Beidler J."/>
            <person name="Brown S.J."/>
            <person name="Demuth J.P."/>
            <person name="Drury D.W."/>
            <person name="Du Y.Z."/>
            <person name="Fujiwara H."/>
            <person name="Lorenzen M."/>
            <person name="Maselli V."/>
            <person name="Osanai M."/>
            <person name="Park Y."/>
            <person name="Robertson H.M."/>
            <person name="Tu Z."/>
            <person name="Wang J.J."/>
            <person name="Wang S."/>
            <person name="Richards S."/>
            <person name="Song H."/>
            <person name="Zhang L."/>
            <person name="Sodergren E."/>
            <person name="Werner D."/>
            <person name="Stanke M."/>
            <person name="Morgenstern B."/>
            <person name="Solovyev V."/>
            <person name="Kosarev P."/>
            <person name="Brown G."/>
            <person name="Chen H.C."/>
            <person name="Ermolaeva O."/>
            <person name="Hlavina W."/>
            <person name="Kapustin Y."/>
            <person name="Kiryutin B."/>
            <person name="Kitts P."/>
            <person name="Maglott D."/>
            <person name="Pruitt K."/>
            <person name="Sapojnikov V."/>
            <person name="Souvorov A."/>
            <person name="Mackey A.J."/>
            <person name="Waterhouse R.M."/>
            <person name="Wyder S."/>
            <person name="Zdobnov E.M."/>
            <person name="Zdobnov E.M."/>
            <person name="Wyder S."/>
            <person name="Kriventseva E.V."/>
            <person name="Kadowaki T."/>
            <person name="Bork P."/>
            <person name="Aranda M."/>
            <person name="Bao R."/>
            <person name="Beermann A."/>
            <person name="Berns N."/>
            <person name="Bolognesi R."/>
            <person name="Bonneton F."/>
            <person name="Bopp D."/>
            <person name="Brown S.J."/>
            <person name="Bucher G."/>
            <person name="Butts T."/>
            <person name="Chaumot A."/>
            <person name="Denell R.E."/>
            <person name="Ferrier D.E."/>
            <person name="Friedrich M."/>
            <person name="Gordon C.M."/>
            <person name="Jindra M."/>
            <person name="Klingler M."/>
            <person name="Lan Q."/>
            <person name="Lattorff H.M."/>
            <person name="Laudet V."/>
            <person name="von Levetsow C."/>
            <person name="Liu Z."/>
            <person name="Lutz R."/>
            <person name="Lynch J.A."/>
            <person name="da Fonseca R.N."/>
            <person name="Posnien N."/>
            <person name="Reuter R."/>
            <person name="Roth S."/>
            <person name="Savard J."/>
            <person name="Schinko J.B."/>
            <person name="Schmitt C."/>
            <person name="Schoppmeier M."/>
            <person name="Schroder R."/>
            <person name="Shippy T.D."/>
            <person name="Simonnet F."/>
            <person name="Marques-Souza H."/>
            <person name="Tautz D."/>
            <person name="Tomoyasu Y."/>
            <person name="Trauner J."/>
            <person name="Van der Zee M."/>
            <person name="Vervoort M."/>
            <person name="Wittkopp N."/>
            <person name="Wimmer E.A."/>
            <person name="Yang X."/>
            <person name="Jones A.K."/>
            <person name="Sattelle D.B."/>
            <person name="Ebert P.R."/>
            <person name="Nelson D."/>
            <person name="Scott J.G."/>
            <person name="Beeman R.W."/>
            <person name="Muthukrishnan S."/>
            <person name="Kramer K.J."/>
            <person name="Arakane Y."/>
            <person name="Beeman R.W."/>
            <person name="Zhu Q."/>
            <person name="Hogenkamp D."/>
            <person name="Dixit R."/>
            <person name="Oppert B."/>
            <person name="Jiang H."/>
            <person name="Zou Z."/>
            <person name="Marshall J."/>
            <person name="Elpidina E."/>
            <person name="Vinokurov K."/>
            <person name="Oppert C."/>
            <person name="Zou Z."/>
            <person name="Evans J."/>
            <person name="Lu Z."/>
            <person name="Zhao P."/>
            <person name="Sumathipala N."/>
            <person name="Altincicek B."/>
            <person name="Vilcinskas A."/>
            <person name="Williams M."/>
            <person name="Hultmark D."/>
            <person name="Hetru C."/>
            <person name="Jiang H."/>
            <person name="Grimmelikhuijzen C.J."/>
            <person name="Hauser F."/>
            <person name="Cazzamali G."/>
            <person name="Williamson M."/>
            <person name="Park Y."/>
            <person name="Li B."/>
            <person name="Tanaka Y."/>
            <person name="Predel R."/>
            <person name="Neupert S."/>
            <person name="Schachtner J."/>
            <person name="Verleyen P."/>
            <person name="Raible F."/>
            <person name="Bork P."/>
            <person name="Friedrich M."/>
            <person name="Walden K.K."/>
            <person name="Robertson H.M."/>
            <person name="Angeli S."/>
            <person name="Foret S."/>
            <person name="Bucher G."/>
            <person name="Schuetz S."/>
            <person name="Maleszka R."/>
            <person name="Wimmer E.A."/>
            <person name="Beeman R.W."/>
            <person name="Lorenzen M."/>
            <person name="Tomoyasu Y."/>
            <person name="Miller S.C."/>
            <person name="Grossmann D."/>
            <person name="Bucher G."/>
        </authorList>
    </citation>
    <scope>NUCLEOTIDE SEQUENCE [LARGE SCALE GENOMIC DNA]</scope>
    <source>
        <strain evidence="3 4">Georgia GA2</strain>
    </source>
</reference>
<proteinExistence type="predicted"/>
<evidence type="ECO:0000313" key="3">
    <source>
        <dbReference type="EMBL" id="EFA12460.1"/>
    </source>
</evidence>
<dbReference type="GO" id="GO:0006644">
    <property type="term" value="P:phospholipid metabolic process"/>
    <property type="evidence" value="ECO:0007669"/>
    <property type="project" value="InterPro"/>
</dbReference>
<dbReference type="InParanoid" id="D7ELY0"/>
<accession>D7ELY0</accession>
<feature type="domain" description="DUF8207" evidence="2">
    <location>
        <begin position="168"/>
        <end position="278"/>
    </location>
</feature>
<evidence type="ECO:0000313" key="4">
    <source>
        <dbReference type="Proteomes" id="UP000007266"/>
    </source>
</evidence>